<keyword evidence="2" id="KW-0067">ATP-binding</keyword>
<keyword evidence="2" id="KW-0547">Nucleotide-binding</keyword>
<reference evidence="2 3" key="1">
    <citation type="journal article" date="2020" name="FEMS Microbiol. Ecol.">
        <title>Temporal dynamics of bacterial communities during seed development and maturation.</title>
        <authorList>
            <person name="Chesneau G."/>
            <person name="Torres-Cortes G."/>
            <person name="Briand M."/>
            <person name="Darrasse A."/>
            <person name="Preveaux A."/>
            <person name="Marais C."/>
            <person name="Jacques M.A."/>
            <person name="Shade A."/>
            <person name="Barret M."/>
        </authorList>
    </citation>
    <scope>NUCLEOTIDE SEQUENCE [LARGE SCALE GENOMIC DNA]</scope>
    <source>
        <strain evidence="2 3">CFBP13599</strain>
    </source>
</reference>
<dbReference type="Proteomes" id="UP000620025">
    <property type="component" value="Unassembled WGS sequence"/>
</dbReference>
<dbReference type="SUPFAM" id="SSF52540">
    <property type="entry name" value="P-loop containing nucleoside triphosphate hydrolases"/>
    <property type="match status" value="1"/>
</dbReference>
<organism evidence="2 3">
    <name type="scientific">Pseudomonas coleopterorum</name>
    <dbReference type="NCBI Taxonomy" id="1605838"/>
    <lineage>
        <taxon>Bacteria</taxon>
        <taxon>Pseudomonadati</taxon>
        <taxon>Pseudomonadota</taxon>
        <taxon>Gammaproteobacteria</taxon>
        <taxon>Pseudomonadales</taxon>
        <taxon>Pseudomonadaceae</taxon>
        <taxon>Pseudomonas</taxon>
    </lineage>
</organism>
<dbReference type="InterPro" id="IPR014592">
    <property type="entry name" value="P-loop_UCP034888"/>
</dbReference>
<accession>A0ABR9C028</accession>
<dbReference type="RefSeq" id="WP_192068303.1">
    <property type="nucleotide sequence ID" value="NZ_JACYWY010000010.1"/>
</dbReference>
<feature type="domain" description="Endonuclease GajA/Old nuclease/RecF-like AAA" evidence="1">
    <location>
        <begin position="271"/>
        <end position="358"/>
    </location>
</feature>
<sequence length="431" mass="48138">MKTANISKVNFSGYKAFKDPQELTISPLSIIFGYNNSGKSAIIRLLPMLAASFSQSKRPTFIKSHLDYTAPCLRGATFKNIVNAYSNKLSFGIEWDDSESLNFEIKQQGFDEESITFITFGEQCDSKIMHHTYIEGLDEDKGPEQYELQDTPTKKVKLNNFSVFDLESPEAPVHQSIHSKLEKLSTSIFWLNAIRSQPPREFVIDASTPKGIKYDGTGTAETIWVLAKTKSPAFDAINSWLDETCGRVIELGVLSQSTNNERIVSKLETISSSETPGNTPIRIPILDSGEGISQALPVVTLCAQAAYGELGTNPIIMLEQPELHLHPKAIVTLANFFIKCIKENTRAKFIIETHSESMLLAMQTAIAGKDIELNNISTYWVSKGEIDQGSTIRKVEFDEEGYVVNNFPDEVFQEVYEQAKNLLEVRERKGA</sequence>
<dbReference type="InterPro" id="IPR051396">
    <property type="entry name" value="Bact_Antivir_Def_Nuclease"/>
</dbReference>
<dbReference type="EMBL" id="JACYWZ010000005">
    <property type="protein sequence ID" value="MBD8770707.1"/>
    <property type="molecule type" value="Genomic_DNA"/>
</dbReference>
<keyword evidence="3" id="KW-1185">Reference proteome</keyword>
<evidence type="ECO:0000313" key="2">
    <source>
        <dbReference type="EMBL" id="MBD8770707.1"/>
    </source>
</evidence>
<dbReference type="PANTHER" id="PTHR43581:SF2">
    <property type="entry name" value="EXCINUCLEASE ATPASE SUBUNIT"/>
    <property type="match status" value="1"/>
</dbReference>
<dbReference type="Gene3D" id="3.40.50.300">
    <property type="entry name" value="P-loop containing nucleotide triphosphate hydrolases"/>
    <property type="match status" value="1"/>
</dbReference>
<dbReference type="PIRSF" id="PIRSF034888">
    <property type="entry name" value="P-loop_UCP034888"/>
    <property type="match status" value="1"/>
</dbReference>
<gene>
    <name evidence="2" type="ORF">IFT38_14265</name>
</gene>
<evidence type="ECO:0000313" key="3">
    <source>
        <dbReference type="Proteomes" id="UP000620025"/>
    </source>
</evidence>
<protein>
    <submittedName>
        <fullName evidence="2">ATP-binding protein</fullName>
    </submittedName>
</protein>
<dbReference type="GO" id="GO:0005524">
    <property type="term" value="F:ATP binding"/>
    <property type="evidence" value="ECO:0007669"/>
    <property type="project" value="UniProtKB-KW"/>
</dbReference>
<dbReference type="Pfam" id="PF13175">
    <property type="entry name" value="AAA_15"/>
    <property type="match status" value="1"/>
</dbReference>
<proteinExistence type="predicted"/>
<comment type="caution">
    <text evidence="2">The sequence shown here is derived from an EMBL/GenBank/DDBJ whole genome shotgun (WGS) entry which is preliminary data.</text>
</comment>
<dbReference type="PANTHER" id="PTHR43581">
    <property type="entry name" value="ATP/GTP PHOSPHATASE"/>
    <property type="match status" value="1"/>
</dbReference>
<name>A0ABR9C028_9PSED</name>
<dbReference type="InterPro" id="IPR027417">
    <property type="entry name" value="P-loop_NTPase"/>
</dbReference>
<evidence type="ECO:0000259" key="1">
    <source>
        <dbReference type="Pfam" id="PF13175"/>
    </source>
</evidence>
<dbReference type="InterPro" id="IPR041685">
    <property type="entry name" value="AAA_GajA/Old/RecF-like"/>
</dbReference>